<evidence type="ECO:0000313" key="1">
    <source>
        <dbReference type="EMBL" id="KAJ2955714.1"/>
    </source>
</evidence>
<dbReference type="EMBL" id="JANJQO010003830">
    <property type="protein sequence ID" value="KAJ2955714.1"/>
    <property type="molecule type" value="Genomic_DNA"/>
</dbReference>
<comment type="caution">
    <text evidence="1">The sequence shown here is derived from an EMBL/GenBank/DDBJ whole genome shotgun (WGS) entry which is preliminary data.</text>
</comment>
<dbReference type="Proteomes" id="UP001143910">
    <property type="component" value="Unassembled WGS sequence"/>
</dbReference>
<sequence>MDLAQRNELSKIEVKKIQAAENELVLLGSLPRQTSESAGRIHYLLAQIDTSQRKIEDLDKEIAACKKVLSEEV</sequence>
<organism evidence="1 2">
    <name type="scientific">Zarea fungicola</name>
    <dbReference type="NCBI Taxonomy" id="93591"/>
    <lineage>
        <taxon>Eukaryota</taxon>
        <taxon>Fungi</taxon>
        <taxon>Dikarya</taxon>
        <taxon>Ascomycota</taxon>
        <taxon>Pezizomycotina</taxon>
        <taxon>Sordariomycetes</taxon>
        <taxon>Hypocreomycetidae</taxon>
        <taxon>Hypocreales</taxon>
        <taxon>Cordycipitaceae</taxon>
        <taxon>Zarea</taxon>
    </lineage>
</organism>
<proteinExistence type="predicted"/>
<keyword evidence="2" id="KW-1185">Reference proteome</keyword>
<gene>
    <name evidence="1" type="ORF">NQ176_g11380</name>
</gene>
<accession>A0ACC1MBE7</accession>
<evidence type="ECO:0000313" key="2">
    <source>
        <dbReference type="Proteomes" id="UP001143910"/>
    </source>
</evidence>
<name>A0ACC1MBE7_9HYPO</name>
<protein>
    <submittedName>
        <fullName evidence="1">Uncharacterized protein</fullName>
    </submittedName>
</protein>
<reference evidence="1" key="1">
    <citation type="submission" date="2022-08" db="EMBL/GenBank/DDBJ databases">
        <title>Genome Sequence of Lecanicillium fungicola.</title>
        <authorList>
            <person name="Buettner E."/>
        </authorList>
    </citation>
    <scope>NUCLEOTIDE SEQUENCE</scope>
    <source>
        <strain evidence="1">Babe33</strain>
    </source>
</reference>